<keyword evidence="11" id="KW-1185">Reference proteome</keyword>
<evidence type="ECO:0000256" key="6">
    <source>
        <dbReference type="ARBA" id="ARBA00022927"/>
    </source>
</evidence>
<protein>
    <recommendedName>
        <fullName evidence="12">Tom7-domain-containing protein</fullName>
    </recommendedName>
</protein>
<comment type="subcellular location">
    <subcellularLocation>
        <location evidence="1">Mitochondrion outer membrane</location>
        <topology evidence="1">Single-pass membrane protein</topology>
    </subcellularLocation>
</comment>
<keyword evidence="7" id="KW-1133">Transmembrane helix</keyword>
<keyword evidence="3" id="KW-0813">Transport</keyword>
<reference evidence="10" key="1">
    <citation type="submission" date="2020-06" db="EMBL/GenBank/DDBJ databases">
        <authorList>
            <person name="Onetto C."/>
        </authorList>
    </citation>
    <scope>NUCLEOTIDE SEQUENCE</scope>
</reference>
<dbReference type="GO" id="GO:0030150">
    <property type="term" value="P:protein import into mitochondrial matrix"/>
    <property type="evidence" value="ECO:0007669"/>
    <property type="project" value="InterPro"/>
</dbReference>
<comment type="caution">
    <text evidence="10">The sequence shown here is derived from an EMBL/GenBank/DDBJ whole genome shotgun (WGS) entry which is preliminary data.</text>
</comment>
<gene>
    <name evidence="10" type="ORF">AWRI4620_LOCUS4131</name>
</gene>
<keyword evidence="9" id="KW-0472">Membrane</keyword>
<evidence type="ECO:0000256" key="8">
    <source>
        <dbReference type="ARBA" id="ARBA00023128"/>
    </source>
</evidence>
<dbReference type="GO" id="GO:0045040">
    <property type="term" value="P:protein insertion into mitochondrial outer membrane"/>
    <property type="evidence" value="ECO:0007669"/>
    <property type="project" value="TreeGrafter"/>
</dbReference>
<dbReference type="AlphaFoldDB" id="A0A9N8PRA8"/>
<dbReference type="InterPro" id="IPR012621">
    <property type="entry name" value="Tom7"/>
</dbReference>
<evidence type="ECO:0000256" key="4">
    <source>
        <dbReference type="ARBA" id="ARBA00022692"/>
    </source>
</evidence>
<evidence type="ECO:0000256" key="3">
    <source>
        <dbReference type="ARBA" id="ARBA00022448"/>
    </source>
</evidence>
<organism evidence="10 11">
    <name type="scientific">Aureobasidium uvarum</name>
    <dbReference type="NCBI Taxonomy" id="2773716"/>
    <lineage>
        <taxon>Eukaryota</taxon>
        <taxon>Fungi</taxon>
        <taxon>Dikarya</taxon>
        <taxon>Ascomycota</taxon>
        <taxon>Pezizomycotina</taxon>
        <taxon>Dothideomycetes</taxon>
        <taxon>Dothideomycetidae</taxon>
        <taxon>Dothideales</taxon>
        <taxon>Saccotheciaceae</taxon>
        <taxon>Aureobasidium</taxon>
    </lineage>
</organism>
<dbReference type="PANTHER" id="PTHR34944">
    <property type="entry name" value="MITOCHONDRIAL IMPORT RECEPTOR SUBUNIT TOM7"/>
    <property type="match status" value="1"/>
</dbReference>
<dbReference type="EMBL" id="CAINUL010000005">
    <property type="protein sequence ID" value="CAD0109876.1"/>
    <property type="molecule type" value="Genomic_DNA"/>
</dbReference>
<dbReference type="PANTHER" id="PTHR34944:SF2">
    <property type="entry name" value="MITOCHONDRIAL IMPORT RECEPTOR SUBUNIT TOM7"/>
    <property type="match status" value="1"/>
</dbReference>
<feature type="non-terminal residue" evidence="10">
    <location>
        <position position="99"/>
    </location>
</feature>
<keyword evidence="4" id="KW-0812">Transmembrane</keyword>
<evidence type="ECO:0000313" key="10">
    <source>
        <dbReference type="EMBL" id="CAD0109876.1"/>
    </source>
</evidence>
<evidence type="ECO:0000256" key="2">
    <source>
        <dbReference type="ARBA" id="ARBA00010917"/>
    </source>
</evidence>
<comment type="similarity">
    <text evidence="2">Belongs to the Tom7 family.</text>
</comment>
<keyword evidence="5" id="KW-1000">Mitochondrion outer membrane</keyword>
<evidence type="ECO:0000256" key="7">
    <source>
        <dbReference type="ARBA" id="ARBA00022989"/>
    </source>
</evidence>
<dbReference type="OrthoDB" id="284357at2759"/>
<dbReference type="GO" id="GO:0005742">
    <property type="term" value="C:mitochondrial outer membrane translocase complex"/>
    <property type="evidence" value="ECO:0007669"/>
    <property type="project" value="InterPro"/>
</dbReference>
<proteinExistence type="inferred from homology"/>
<keyword evidence="8" id="KW-0496">Mitochondrion</keyword>
<evidence type="ECO:0008006" key="12">
    <source>
        <dbReference type="Google" id="ProtNLM"/>
    </source>
</evidence>
<evidence type="ECO:0000256" key="9">
    <source>
        <dbReference type="ARBA" id="ARBA00023136"/>
    </source>
</evidence>
<evidence type="ECO:0000256" key="1">
    <source>
        <dbReference type="ARBA" id="ARBA00004572"/>
    </source>
</evidence>
<keyword evidence="6" id="KW-0653">Protein transport</keyword>
<evidence type="ECO:0000256" key="5">
    <source>
        <dbReference type="ARBA" id="ARBA00022787"/>
    </source>
</evidence>
<name>A0A9N8PRA8_9PEZI</name>
<dbReference type="Proteomes" id="UP000745764">
    <property type="component" value="Unassembled WGS sequence"/>
</dbReference>
<evidence type="ECO:0000313" key="11">
    <source>
        <dbReference type="Proteomes" id="UP000745764"/>
    </source>
</evidence>
<sequence>MTEGSAALFAAKTDPTPVASDDLQPVVDFFLLVQPSYTHRRVHPVNMQLSEETKERISRVIDISRVAVHYGYLPLIIYLGYTRSVPRPSLIKLFSPLAI</sequence>
<accession>A0A9N8PRA8</accession>
<dbReference type="Pfam" id="PF08038">
    <property type="entry name" value="Tom7"/>
    <property type="match status" value="1"/>
</dbReference>